<keyword evidence="2 13" id="KW-0645">Protease</keyword>
<keyword evidence="3" id="KW-0812">Transmembrane</keyword>
<dbReference type="FunFam" id="3.30.2010.10:FF:000002">
    <property type="entry name" value="CAAX prenyl protease"/>
    <property type="match status" value="1"/>
</dbReference>
<evidence type="ECO:0000256" key="13">
    <source>
        <dbReference type="RuleBase" id="RU003983"/>
    </source>
</evidence>
<dbReference type="GO" id="GO:0071586">
    <property type="term" value="P:CAAX-box protein processing"/>
    <property type="evidence" value="ECO:0007669"/>
    <property type="project" value="InterPro"/>
</dbReference>
<dbReference type="Pfam" id="PF16491">
    <property type="entry name" value="Peptidase_M48_N"/>
    <property type="match status" value="1"/>
</dbReference>
<accession>A0A2K9NW46</accession>
<keyword evidence="5 13" id="KW-0378">Hydrolase</keyword>
<evidence type="ECO:0000259" key="14">
    <source>
        <dbReference type="Pfam" id="PF01435"/>
    </source>
</evidence>
<evidence type="ECO:0000259" key="15">
    <source>
        <dbReference type="Pfam" id="PF16491"/>
    </source>
</evidence>
<evidence type="ECO:0000256" key="9">
    <source>
        <dbReference type="ARBA" id="ARBA00023049"/>
    </source>
</evidence>
<organism evidence="16 17">
    <name type="scientific">Bacteriovorax stolpii</name>
    <name type="common">Bdellovibrio stolpii</name>
    <dbReference type="NCBI Taxonomy" id="960"/>
    <lineage>
        <taxon>Bacteria</taxon>
        <taxon>Pseudomonadati</taxon>
        <taxon>Bdellovibrionota</taxon>
        <taxon>Bacteriovoracia</taxon>
        <taxon>Bacteriovoracales</taxon>
        <taxon>Bacteriovoracaceae</taxon>
        <taxon>Bacteriovorax</taxon>
    </lineage>
</organism>
<keyword evidence="6" id="KW-0256">Endoplasmic reticulum</keyword>
<reference evidence="16 17" key="1">
    <citation type="submission" date="2018-01" db="EMBL/GenBank/DDBJ databases">
        <title>Complete genome sequence of Bacteriovorax stolpii DSM12778.</title>
        <authorList>
            <person name="Tang B."/>
            <person name="Chang J."/>
        </authorList>
    </citation>
    <scope>NUCLEOTIDE SEQUENCE [LARGE SCALE GENOMIC DNA]</scope>
    <source>
        <strain evidence="16 17">DSM 12778</strain>
    </source>
</reference>
<feature type="domain" description="Peptidase M48" evidence="14">
    <location>
        <begin position="209"/>
        <end position="414"/>
    </location>
</feature>
<dbReference type="KEGG" id="bsto:C0V70_14410"/>
<comment type="cofactor">
    <cofactor evidence="12 13">
        <name>Zn(2+)</name>
        <dbReference type="ChEBI" id="CHEBI:29105"/>
    </cofactor>
    <text evidence="12 13">Binds 1 zinc ion per subunit.</text>
</comment>
<dbReference type="RefSeq" id="WP_102244566.1">
    <property type="nucleotide sequence ID" value="NZ_CP025704.1"/>
</dbReference>
<evidence type="ECO:0000256" key="5">
    <source>
        <dbReference type="ARBA" id="ARBA00022801"/>
    </source>
</evidence>
<comment type="similarity">
    <text evidence="13">Belongs to the peptidase M48 family.</text>
</comment>
<feature type="binding site" evidence="12">
    <location>
        <position position="279"/>
    </location>
    <ligand>
        <name>Zn(2+)</name>
        <dbReference type="ChEBI" id="CHEBI:29105"/>
        <note>catalytic</note>
    </ligand>
</feature>
<feature type="active site" evidence="11">
    <location>
        <position position="280"/>
    </location>
</feature>
<dbReference type="EMBL" id="CP025704">
    <property type="protein sequence ID" value="AUN99275.1"/>
    <property type="molecule type" value="Genomic_DNA"/>
</dbReference>
<evidence type="ECO:0000313" key="16">
    <source>
        <dbReference type="EMBL" id="AUN99275.1"/>
    </source>
</evidence>
<evidence type="ECO:0000256" key="12">
    <source>
        <dbReference type="PIRSR" id="PIRSR627057-2"/>
    </source>
</evidence>
<dbReference type="InterPro" id="IPR001915">
    <property type="entry name" value="Peptidase_M48"/>
</dbReference>
<keyword evidence="9 13" id="KW-0482">Metalloprotease</keyword>
<feature type="binding site" evidence="12">
    <location>
        <position position="283"/>
    </location>
    <ligand>
        <name>Zn(2+)</name>
        <dbReference type="ChEBI" id="CHEBI:29105"/>
        <note>catalytic</note>
    </ligand>
</feature>
<proteinExistence type="inferred from homology"/>
<feature type="binding site" evidence="12">
    <location>
        <position position="357"/>
    </location>
    <ligand>
        <name>Zn(2+)</name>
        <dbReference type="ChEBI" id="CHEBI:29105"/>
        <note>catalytic</note>
    </ligand>
</feature>
<evidence type="ECO:0000313" key="17">
    <source>
        <dbReference type="Proteomes" id="UP000235584"/>
    </source>
</evidence>
<dbReference type="GO" id="GO:0004222">
    <property type="term" value="F:metalloendopeptidase activity"/>
    <property type="evidence" value="ECO:0007669"/>
    <property type="project" value="InterPro"/>
</dbReference>
<dbReference type="GO" id="GO:0046872">
    <property type="term" value="F:metal ion binding"/>
    <property type="evidence" value="ECO:0007669"/>
    <property type="project" value="UniProtKB-KW"/>
</dbReference>
<dbReference type="Gene3D" id="3.30.2010.10">
    <property type="entry name" value="Metalloproteases ('zincins'), catalytic domain"/>
    <property type="match status" value="1"/>
</dbReference>
<dbReference type="InterPro" id="IPR027057">
    <property type="entry name" value="CAXX_Prtase_1"/>
</dbReference>
<keyword evidence="7 12" id="KW-0862">Zinc</keyword>
<evidence type="ECO:0000256" key="7">
    <source>
        <dbReference type="ARBA" id="ARBA00022833"/>
    </source>
</evidence>
<gene>
    <name evidence="16" type="ORF">C0V70_14410</name>
</gene>
<dbReference type="AlphaFoldDB" id="A0A2K9NW46"/>
<dbReference type="PANTHER" id="PTHR10120">
    <property type="entry name" value="CAAX PRENYL PROTEASE 1"/>
    <property type="match status" value="1"/>
</dbReference>
<keyword evidence="4 12" id="KW-0479">Metal-binding</keyword>
<feature type="domain" description="CAAX prenyl protease 1 N-terminal" evidence="15">
    <location>
        <begin position="31"/>
        <end position="206"/>
    </location>
</feature>
<keyword evidence="17" id="KW-1185">Reference proteome</keyword>
<keyword evidence="8" id="KW-1133">Transmembrane helix</keyword>
<evidence type="ECO:0000256" key="4">
    <source>
        <dbReference type="ARBA" id="ARBA00022723"/>
    </source>
</evidence>
<dbReference type="Pfam" id="PF01435">
    <property type="entry name" value="Peptidase_M48"/>
    <property type="match status" value="1"/>
</dbReference>
<evidence type="ECO:0000256" key="11">
    <source>
        <dbReference type="PIRSR" id="PIRSR627057-1"/>
    </source>
</evidence>
<feature type="active site" description="Proton donor" evidence="11">
    <location>
        <position position="361"/>
    </location>
</feature>
<evidence type="ECO:0000256" key="2">
    <source>
        <dbReference type="ARBA" id="ARBA00022670"/>
    </source>
</evidence>
<sequence length="424" mass="47688">MEASFFTKIFLVALFVKSLIESLLDKRNMDHIIKHKNEVPEKFKDQITLADHQKAASYSVEKIKASQVFHLVDLVVFLGLTLMGGLELINHFAMGFSTTPIVTGLIFFAFLGIFSSIVSLPKTLYFTFVIEEKYGFNKTTWKTFLGDMLKGALLTVILGGPIAYAILWLMAKMGNLWWVYTFLFLSAVQLLLIFIFPTFIAPIFNKFTPLEEGEVKNKILNLLARCGFKSSGLFVMDASKRSGHGNAYFTGFGKNKRIVFFDTLLKSLDAEEVEAVLAHELGHMKKKHVIKGMIKGFLFSFIGLAVLGYLKNNTAFFNGHGVQTITDYMALTLFSMVAGTYTFLLTPLSSYTSRKYEYEADQFASENAQAGKLISALVKMYKDNASSLTPDPVFSKFYYSHPPALERVSFLEKLQGVRTEVRAN</sequence>
<evidence type="ECO:0000256" key="8">
    <source>
        <dbReference type="ARBA" id="ARBA00022989"/>
    </source>
</evidence>
<evidence type="ECO:0000256" key="6">
    <source>
        <dbReference type="ARBA" id="ARBA00022824"/>
    </source>
</evidence>
<dbReference type="Proteomes" id="UP000235584">
    <property type="component" value="Chromosome"/>
</dbReference>
<dbReference type="CDD" id="cd07343">
    <property type="entry name" value="M48A_Zmpste24p_like"/>
    <property type="match status" value="1"/>
</dbReference>
<protein>
    <submittedName>
        <fullName evidence="16">Peptidase M48</fullName>
    </submittedName>
</protein>
<evidence type="ECO:0000256" key="3">
    <source>
        <dbReference type="ARBA" id="ARBA00022692"/>
    </source>
</evidence>
<evidence type="ECO:0000256" key="10">
    <source>
        <dbReference type="ARBA" id="ARBA00023136"/>
    </source>
</evidence>
<keyword evidence="10" id="KW-0472">Membrane</keyword>
<name>A0A2K9NW46_BACTC</name>
<dbReference type="InterPro" id="IPR032456">
    <property type="entry name" value="Peptidase_M48_N"/>
</dbReference>
<comment type="subcellular location">
    <subcellularLocation>
        <location evidence="1">Endoplasmic reticulum membrane</location>
        <topology evidence="1">Multi-pass membrane protein</topology>
    </subcellularLocation>
</comment>
<evidence type="ECO:0000256" key="1">
    <source>
        <dbReference type="ARBA" id="ARBA00004477"/>
    </source>
</evidence>